<protein>
    <submittedName>
        <fullName evidence="1">DUF5695 domain-containing protein</fullName>
    </submittedName>
</protein>
<evidence type="ECO:0000313" key="2">
    <source>
        <dbReference type="Proteomes" id="UP001501578"/>
    </source>
</evidence>
<dbReference type="RefSeq" id="WP_343953057.1">
    <property type="nucleotide sequence ID" value="NZ_BAAAHQ010000035.1"/>
</dbReference>
<keyword evidence="2" id="KW-1185">Reference proteome</keyword>
<proteinExistence type="predicted"/>
<dbReference type="Proteomes" id="UP001501578">
    <property type="component" value="Unassembled WGS sequence"/>
</dbReference>
<gene>
    <name evidence="1" type="ORF">GCM10009560_55870</name>
</gene>
<sequence length="614" mass="66965">MIVTFHEDGFPLRFTHPGLPGHPFLLQEGTDVWHTPAHRWGSGFAVTSRGSGRWGAGGGAHEPVPGLELTVTREHRLPLVETYTWTNTGDDPLTIGSLALSLPIRDVYDSAEDSLSRACHAHVWTGGAWSWVLAQPMAGTGPVLGTIVREGALWAYSVESRNIGSGSNARGHILLHVTDHARNPEAFGGQPEITLAPGQSHTLKLETDFHASVADFLAATDPPAEIGDLVAETGTALRVGERSIVSAEHGVHHVDLPGGSRTAVLFHLPQRELVERRVARILADHRPLHLDGPERHAFVCFDNDTGLTQPTAGWGDWTDGAERLAMPALLQQARLRGWGDTAAVDEALHAWAAFARTWLVSEDGTVNRGSHFPERRPRLYNVPWLAHFFADQYRLYGSPADLDLAARVIERAYALGARDHLLIGLPEVVNLVADLLGDGERATALREELTKHAAHFAGLGGALPSHEVNYEQSMVAPLVTLLALDGGYPEELERAVRWLRAFGGPQPHVRLRDIGIRHWDGFWFGRNRQYGDVFPHHWSVLTAVALAQVGDHGTAADIFRANLAHYTGDGAATCAFVMPSCVEGVPAHRPDPLANDQDWSLTLWLRTTADHPAP</sequence>
<reference evidence="1 2" key="1">
    <citation type="journal article" date="2019" name="Int. J. Syst. Evol. Microbiol.">
        <title>The Global Catalogue of Microorganisms (GCM) 10K type strain sequencing project: providing services to taxonomists for standard genome sequencing and annotation.</title>
        <authorList>
            <consortium name="The Broad Institute Genomics Platform"/>
            <consortium name="The Broad Institute Genome Sequencing Center for Infectious Disease"/>
            <person name="Wu L."/>
            <person name="Ma J."/>
        </authorList>
    </citation>
    <scope>NUCLEOTIDE SEQUENCE [LARGE SCALE GENOMIC DNA]</scope>
    <source>
        <strain evidence="1 2">JCM 11136</strain>
    </source>
</reference>
<accession>A0ABN1QHS2</accession>
<organism evidence="1 2">
    <name type="scientific">Nonomuraea longicatena</name>
    <dbReference type="NCBI Taxonomy" id="83682"/>
    <lineage>
        <taxon>Bacteria</taxon>
        <taxon>Bacillati</taxon>
        <taxon>Actinomycetota</taxon>
        <taxon>Actinomycetes</taxon>
        <taxon>Streptosporangiales</taxon>
        <taxon>Streptosporangiaceae</taxon>
        <taxon>Nonomuraea</taxon>
    </lineage>
</organism>
<name>A0ABN1QHS2_9ACTN</name>
<evidence type="ECO:0000313" key="1">
    <source>
        <dbReference type="EMBL" id="GAA0942898.1"/>
    </source>
</evidence>
<comment type="caution">
    <text evidence="1">The sequence shown here is derived from an EMBL/GenBank/DDBJ whole genome shotgun (WGS) entry which is preliminary data.</text>
</comment>
<dbReference type="EMBL" id="BAAAHQ010000035">
    <property type="protein sequence ID" value="GAA0942898.1"/>
    <property type="molecule type" value="Genomic_DNA"/>
</dbReference>